<evidence type="ECO:0000259" key="1">
    <source>
        <dbReference type="PROSITE" id="PS50835"/>
    </source>
</evidence>
<dbReference type="SMART" id="SM00407">
    <property type="entry name" value="IGc1"/>
    <property type="match status" value="1"/>
</dbReference>
<dbReference type="InterPro" id="IPR013783">
    <property type="entry name" value="Ig-like_fold"/>
</dbReference>
<dbReference type="Pfam" id="PF07654">
    <property type="entry name" value="C1-set"/>
    <property type="match status" value="1"/>
</dbReference>
<comment type="caution">
    <text evidence="2">The sequence shown here is derived from an EMBL/GenBank/DDBJ whole genome shotgun (WGS) entry which is preliminary data.</text>
</comment>
<feature type="domain" description="Ig-like" evidence="1">
    <location>
        <begin position="1"/>
        <end position="89"/>
    </location>
</feature>
<dbReference type="PROSITE" id="PS00290">
    <property type="entry name" value="IG_MHC"/>
    <property type="match status" value="1"/>
</dbReference>
<dbReference type="InterPro" id="IPR050160">
    <property type="entry name" value="MHC/Immunoglobulin"/>
</dbReference>
<dbReference type="InterPro" id="IPR003006">
    <property type="entry name" value="Ig/MHC_CS"/>
</dbReference>
<dbReference type="InterPro" id="IPR007110">
    <property type="entry name" value="Ig-like_dom"/>
</dbReference>
<dbReference type="PANTHER" id="PTHR19944">
    <property type="entry name" value="MHC CLASS II-RELATED"/>
    <property type="match status" value="1"/>
</dbReference>
<proteinExistence type="predicted"/>
<reference evidence="2 3" key="1">
    <citation type="submission" date="2019-09" db="EMBL/GenBank/DDBJ databases">
        <title>Bird 10,000 Genomes (B10K) Project - Family phase.</title>
        <authorList>
            <person name="Zhang G."/>
        </authorList>
    </citation>
    <scope>NUCLEOTIDE SEQUENCE [LARGE SCALE GENOMIC DNA]</scope>
    <source>
        <strain evidence="2">B10K-DU-001-62</strain>
        <tissue evidence="2">Muscle</tissue>
    </source>
</reference>
<dbReference type="Gene3D" id="2.60.40.10">
    <property type="entry name" value="Immunoglobulins"/>
    <property type="match status" value="1"/>
</dbReference>
<sequence length="92" mass="10820">PQVGIYSMQSSSLPQPHKLRCAVMDFYPLEVEVKRFRNGQEEMEQVVSTEVLQNRDWTYQVLVMLETSPQRGDTYTCQVEHLSLQHPLSQHW</sequence>
<feature type="non-terminal residue" evidence="2">
    <location>
        <position position="92"/>
    </location>
</feature>
<dbReference type="InterPro" id="IPR036179">
    <property type="entry name" value="Ig-like_dom_sf"/>
</dbReference>
<accession>A0A7K9TBI5</accession>
<dbReference type="AlphaFoldDB" id="A0A7K9TBI5"/>
<dbReference type="OrthoDB" id="9940220at2759"/>
<dbReference type="Proteomes" id="UP000566440">
    <property type="component" value="Unassembled WGS sequence"/>
</dbReference>
<name>A0A7K9TBI5_9PICI</name>
<dbReference type="PROSITE" id="PS50835">
    <property type="entry name" value="IG_LIKE"/>
    <property type="match status" value="1"/>
</dbReference>
<evidence type="ECO:0000313" key="3">
    <source>
        <dbReference type="Proteomes" id="UP000566440"/>
    </source>
</evidence>
<keyword evidence="3" id="KW-1185">Reference proteome</keyword>
<organism evidence="2 3">
    <name type="scientific">Galbula dea</name>
    <dbReference type="NCBI Taxonomy" id="1109041"/>
    <lineage>
        <taxon>Eukaryota</taxon>
        <taxon>Metazoa</taxon>
        <taxon>Chordata</taxon>
        <taxon>Craniata</taxon>
        <taxon>Vertebrata</taxon>
        <taxon>Euteleostomi</taxon>
        <taxon>Archelosauria</taxon>
        <taxon>Archosauria</taxon>
        <taxon>Dinosauria</taxon>
        <taxon>Saurischia</taxon>
        <taxon>Theropoda</taxon>
        <taxon>Coelurosauria</taxon>
        <taxon>Aves</taxon>
        <taxon>Neognathae</taxon>
        <taxon>Neoaves</taxon>
        <taxon>Telluraves</taxon>
        <taxon>Coraciimorphae</taxon>
        <taxon>Piciformes</taxon>
        <taxon>Galbulidae</taxon>
        <taxon>Galbula</taxon>
    </lineage>
</organism>
<dbReference type="PANTHER" id="PTHR19944:SF99">
    <property type="entry name" value="HLA CLASS II HISTOCOMPATIBILITY ANTIGEN, DRB1 BETA CHAIN"/>
    <property type="match status" value="1"/>
</dbReference>
<dbReference type="InterPro" id="IPR003597">
    <property type="entry name" value="Ig_C1-set"/>
</dbReference>
<dbReference type="SUPFAM" id="SSF48726">
    <property type="entry name" value="Immunoglobulin"/>
    <property type="match status" value="1"/>
</dbReference>
<protein>
    <submittedName>
        <fullName evidence="2">HB2L protein</fullName>
    </submittedName>
</protein>
<dbReference type="EMBL" id="VWZX01008817">
    <property type="protein sequence ID" value="NXI45143.1"/>
    <property type="molecule type" value="Genomic_DNA"/>
</dbReference>
<feature type="non-terminal residue" evidence="2">
    <location>
        <position position="1"/>
    </location>
</feature>
<gene>
    <name evidence="2" type="primary">Hb2l_0</name>
    <name evidence="2" type="ORF">GALDEA_R02863</name>
</gene>
<evidence type="ECO:0000313" key="2">
    <source>
        <dbReference type="EMBL" id="NXI45143.1"/>
    </source>
</evidence>